<dbReference type="EMBL" id="FOAS01000013">
    <property type="protein sequence ID" value="SEL53348.1"/>
    <property type="molecule type" value="Genomic_DNA"/>
</dbReference>
<evidence type="ECO:0000259" key="4">
    <source>
        <dbReference type="Pfam" id="PF17763"/>
    </source>
</evidence>
<dbReference type="InterPro" id="IPR027474">
    <property type="entry name" value="L-asparaginase_N"/>
</dbReference>
<dbReference type="Pfam" id="PF00710">
    <property type="entry name" value="Asparaginase"/>
    <property type="match status" value="1"/>
</dbReference>
<dbReference type="InterPro" id="IPR006034">
    <property type="entry name" value="Asparaginase/glutaminase-like"/>
</dbReference>
<dbReference type="AlphaFoldDB" id="A0A1H7R037"/>
<dbReference type="Pfam" id="PF17763">
    <property type="entry name" value="Asparaginase_C"/>
    <property type="match status" value="1"/>
</dbReference>
<evidence type="ECO:0000313" key="6">
    <source>
        <dbReference type="Proteomes" id="UP000185766"/>
    </source>
</evidence>
<dbReference type="InterPro" id="IPR036152">
    <property type="entry name" value="Asp/glu_Ase-like_sf"/>
</dbReference>
<dbReference type="SUPFAM" id="SSF53774">
    <property type="entry name" value="Glutaminase/Asparaginase"/>
    <property type="match status" value="1"/>
</dbReference>
<dbReference type="InterPro" id="IPR036426">
    <property type="entry name" value="Bulb-type_lectin_dom_sf"/>
</dbReference>
<feature type="active site" description="O-isoaspartyl threonine intermediate" evidence="1">
    <location>
        <position position="11"/>
    </location>
</feature>
<keyword evidence="6" id="KW-1185">Reference proteome</keyword>
<evidence type="ECO:0000256" key="2">
    <source>
        <dbReference type="PIRSR" id="PIRSR001220-2"/>
    </source>
</evidence>
<dbReference type="Gene3D" id="3.40.50.40">
    <property type="match status" value="1"/>
</dbReference>
<dbReference type="STRING" id="1429083.GCA_001885685_03330"/>
<proteinExistence type="predicted"/>
<dbReference type="SFLD" id="SFLDS00057">
    <property type="entry name" value="Glutaminase/Asparaginase"/>
    <property type="match status" value="1"/>
</dbReference>
<dbReference type="PRINTS" id="PR00139">
    <property type="entry name" value="ASNGLNASE"/>
</dbReference>
<dbReference type="Gene3D" id="3.40.50.1170">
    <property type="entry name" value="L-asparaginase, N-terminal domain"/>
    <property type="match status" value="1"/>
</dbReference>
<dbReference type="InterPro" id="IPR040919">
    <property type="entry name" value="Asparaginase_C"/>
</dbReference>
<accession>A0A1H7R037</accession>
<evidence type="ECO:0000256" key="1">
    <source>
        <dbReference type="PIRSR" id="PIRSR001220-1"/>
    </source>
</evidence>
<evidence type="ECO:0000313" key="5">
    <source>
        <dbReference type="EMBL" id="SEL53348.1"/>
    </source>
</evidence>
<evidence type="ECO:0000259" key="3">
    <source>
        <dbReference type="Pfam" id="PF00710"/>
    </source>
</evidence>
<dbReference type="RefSeq" id="WP_074869547.1">
    <property type="nucleotide sequence ID" value="NZ_FOAS01000013.1"/>
</dbReference>
<dbReference type="GO" id="GO:0004067">
    <property type="term" value="F:asparaginase activity"/>
    <property type="evidence" value="ECO:0007669"/>
    <property type="project" value="UniProtKB-UniRule"/>
</dbReference>
<dbReference type="InterPro" id="IPR041725">
    <property type="entry name" value="L-asparaginase_I"/>
</dbReference>
<dbReference type="PIRSF" id="PIRSF500176">
    <property type="entry name" value="L_ASNase"/>
    <property type="match status" value="1"/>
</dbReference>
<dbReference type="Proteomes" id="UP000185766">
    <property type="component" value="Unassembled WGS sequence"/>
</dbReference>
<dbReference type="InterPro" id="IPR037152">
    <property type="entry name" value="L-asparaginase_N_sf"/>
</dbReference>
<feature type="domain" description="Asparaginase/glutaminase C-terminal" evidence="4">
    <location>
        <begin position="273"/>
        <end position="378"/>
    </location>
</feature>
<dbReference type="PROSITE" id="PS51732">
    <property type="entry name" value="ASN_GLN_ASE_3"/>
    <property type="match status" value="1"/>
</dbReference>
<dbReference type="SUPFAM" id="SSF51110">
    <property type="entry name" value="alpha-D-mannose-specific plant lectins"/>
    <property type="match status" value="1"/>
</dbReference>
<gene>
    <name evidence="5" type="ORF">SAMN05216214_113126</name>
</gene>
<dbReference type="PANTHER" id="PTHR11707:SF28">
    <property type="entry name" value="60 KDA LYSOPHOSPHOLIPASE"/>
    <property type="match status" value="1"/>
</dbReference>
<organism evidence="5 6">
    <name type="scientific">Atopomonas hussainii</name>
    <dbReference type="NCBI Taxonomy" id="1429083"/>
    <lineage>
        <taxon>Bacteria</taxon>
        <taxon>Pseudomonadati</taxon>
        <taxon>Pseudomonadota</taxon>
        <taxon>Gammaproteobacteria</taxon>
        <taxon>Pseudomonadales</taxon>
        <taxon>Pseudomonadaceae</taxon>
        <taxon>Atopomonas</taxon>
    </lineage>
</organism>
<feature type="binding site" evidence="2">
    <location>
        <position position="66"/>
    </location>
    <ligand>
        <name>substrate</name>
    </ligand>
</feature>
<feature type="binding site" evidence="2">
    <location>
        <begin position="97"/>
        <end position="98"/>
    </location>
    <ligand>
        <name>substrate</name>
    </ligand>
</feature>
<name>A0A1H7R037_9GAMM</name>
<dbReference type="PANTHER" id="PTHR11707">
    <property type="entry name" value="L-ASPARAGINASE"/>
    <property type="match status" value="1"/>
</dbReference>
<dbReference type="SMART" id="SM00870">
    <property type="entry name" value="Asparaginase"/>
    <property type="match status" value="1"/>
</dbReference>
<dbReference type="Gene3D" id="2.90.10.10">
    <property type="entry name" value="Bulb-type lectin domain"/>
    <property type="match status" value="1"/>
</dbReference>
<reference evidence="5 6" key="1">
    <citation type="submission" date="2016-10" db="EMBL/GenBank/DDBJ databases">
        <authorList>
            <person name="de Groot N.N."/>
        </authorList>
    </citation>
    <scope>NUCLEOTIDE SEQUENCE [LARGE SCALE GENOMIC DNA]</scope>
    <source>
        <strain evidence="5 6">JCM 19513</strain>
    </source>
</reference>
<protein>
    <submittedName>
        <fullName evidence="5">L-asparaginase</fullName>
    </submittedName>
</protein>
<sequence>MKIAIINTGGTISCVGNPLAPMTASAFAQASQTLLDPILKQQFAALETHYLTDIRFPESATHTLDSTNLQPSDWCIMALGVLEHYADYDGFVILHGTDSMDFSGAALSFLLNSVNAQGYPSVVLSKPVIITGSQVPLYYQAGTSQPLTLNYNTDAFQNLCGAVAAAQSGIPEVGVYFHNHLYRGNRVVKTNASQFAAFSSPNYPALGEYGVSLTIDPALCLPGPVHAELGLDNPSQRSTQIALVRSLQQGLDDYPVAQLNAFPATYRQNPASGFLAQLVDAMVAAGARGLILESYGEGNFPSGNPDNPAAGAIYQALARANQAGVNLVNCTQVLAGTVNSSAYAAGAWLPAVGALAPADMTPMAALAKLMILMASADEQGWTRQQVQTLLQSNLYGEMSSVNYLDSRINPELLANQGLSCLDGSALLVNCAEQGPLLLASGHSEPLWRLPINLHAGDLPGRLRMQDDGNLVFYNRSNQAIWASDTGHFGGASSRLLLSGSFANQGADNSLQLQVYDYSAMTCACQLYPVL</sequence>
<dbReference type="InterPro" id="IPR027473">
    <property type="entry name" value="L-asparaginase_C"/>
</dbReference>
<dbReference type="PIRSF" id="PIRSF001220">
    <property type="entry name" value="L-ASNase_gatD"/>
    <property type="match status" value="1"/>
</dbReference>
<dbReference type="CDD" id="cd08963">
    <property type="entry name" value="L-asparaginase_I"/>
    <property type="match status" value="1"/>
</dbReference>
<feature type="domain" description="L-asparaginase N-terminal" evidence="3">
    <location>
        <begin position="2"/>
        <end position="212"/>
    </location>
</feature>